<evidence type="ECO:0000256" key="5">
    <source>
        <dbReference type="ARBA" id="ARBA00022692"/>
    </source>
</evidence>
<feature type="transmembrane region" description="Helical" evidence="8">
    <location>
        <begin position="76"/>
        <end position="97"/>
    </location>
</feature>
<keyword evidence="5 8" id="KW-0812">Transmembrane</keyword>
<accession>G0J4Y6</accession>
<reference evidence="10" key="1">
    <citation type="submission" date="2011-07" db="EMBL/GenBank/DDBJ databases">
        <title>The complete genome of Cyclobacterium marinum DSM 745.</title>
        <authorList>
            <person name="Lucas S."/>
            <person name="Han J."/>
            <person name="Lapidus A."/>
            <person name="Bruce D."/>
            <person name="Goodwin L."/>
            <person name="Pitluck S."/>
            <person name="Peters L."/>
            <person name="Kyrpides N."/>
            <person name="Mavromatis K."/>
            <person name="Ivanova N."/>
            <person name="Ovchinnikova G."/>
            <person name="Chertkov O."/>
            <person name="Detter J.C."/>
            <person name="Tapia R."/>
            <person name="Han C."/>
            <person name="Land M."/>
            <person name="Hauser L."/>
            <person name="Markowitz V."/>
            <person name="Cheng J.-F."/>
            <person name="Hugenholtz P."/>
            <person name="Woyke T."/>
            <person name="Wu D."/>
            <person name="Tindall B."/>
            <person name="Schuetze A."/>
            <person name="Brambilla E."/>
            <person name="Klenk H.-P."/>
            <person name="Eisen J.A."/>
        </authorList>
    </citation>
    <scope>NUCLEOTIDE SEQUENCE [LARGE SCALE GENOMIC DNA]</scope>
    <source>
        <strain evidence="10">ATCC 25205 / DSM 745 / LMG 13164 / NCIMB 1802</strain>
    </source>
</reference>
<keyword evidence="4" id="KW-1003">Cell membrane</keyword>
<dbReference type="RefSeq" id="WP_014020273.1">
    <property type="nucleotide sequence ID" value="NC_015914.1"/>
</dbReference>
<feature type="transmembrane region" description="Helical" evidence="8">
    <location>
        <begin position="137"/>
        <end position="157"/>
    </location>
</feature>
<dbReference type="eggNOG" id="COG0609">
    <property type="taxonomic scope" value="Bacteria"/>
</dbReference>
<feature type="transmembrane region" description="Helical" evidence="8">
    <location>
        <begin position="12"/>
        <end position="33"/>
    </location>
</feature>
<organism evidence="9 10">
    <name type="scientific">Cyclobacterium marinum (strain ATCC 25205 / DSM 745 / LMG 13164 / NCIMB 1802)</name>
    <name type="common">Flectobacillus marinus</name>
    <dbReference type="NCBI Taxonomy" id="880070"/>
    <lineage>
        <taxon>Bacteria</taxon>
        <taxon>Pseudomonadati</taxon>
        <taxon>Bacteroidota</taxon>
        <taxon>Cytophagia</taxon>
        <taxon>Cytophagales</taxon>
        <taxon>Cyclobacteriaceae</taxon>
        <taxon>Cyclobacterium</taxon>
    </lineage>
</organism>
<dbReference type="GO" id="GO:0022857">
    <property type="term" value="F:transmembrane transporter activity"/>
    <property type="evidence" value="ECO:0007669"/>
    <property type="project" value="InterPro"/>
</dbReference>
<comment type="subcellular location">
    <subcellularLocation>
        <location evidence="1">Cell membrane</location>
        <topology evidence="1">Multi-pass membrane protein</topology>
    </subcellularLocation>
</comment>
<evidence type="ECO:0000256" key="7">
    <source>
        <dbReference type="ARBA" id="ARBA00023136"/>
    </source>
</evidence>
<keyword evidence="7 8" id="KW-0472">Membrane</keyword>
<dbReference type="Proteomes" id="UP000001635">
    <property type="component" value="Chromosome"/>
</dbReference>
<dbReference type="InterPro" id="IPR037294">
    <property type="entry name" value="ABC_BtuC-like"/>
</dbReference>
<dbReference type="FunFam" id="1.10.3470.10:FF:000001">
    <property type="entry name" value="Vitamin B12 ABC transporter permease BtuC"/>
    <property type="match status" value="1"/>
</dbReference>
<feature type="transmembrane region" description="Helical" evidence="8">
    <location>
        <begin position="211"/>
        <end position="230"/>
    </location>
</feature>
<feature type="transmembrane region" description="Helical" evidence="8">
    <location>
        <begin position="109"/>
        <end position="131"/>
    </location>
</feature>
<keyword evidence="6 8" id="KW-1133">Transmembrane helix</keyword>
<feature type="transmembrane region" description="Helical" evidence="8">
    <location>
        <begin position="258"/>
        <end position="287"/>
    </location>
</feature>
<dbReference type="SUPFAM" id="SSF81345">
    <property type="entry name" value="ABC transporter involved in vitamin B12 uptake, BtuC"/>
    <property type="match status" value="1"/>
</dbReference>
<dbReference type="EMBL" id="CP002955">
    <property type="protein sequence ID" value="AEL25980.1"/>
    <property type="molecule type" value="Genomic_DNA"/>
</dbReference>
<dbReference type="CDD" id="cd06550">
    <property type="entry name" value="TM_ABC_iron-siderophores_like"/>
    <property type="match status" value="1"/>
</dbReference>
<dbReference type="InterPro" id="IPR000522">
    <property type="entry name" value="ABC_transptr_permease_BtuC"/>
</dbReference>
<dbReference type="AlphaFoldDB" id="G0J4Y6"/>
<dbReference type="PANTHER" id="PTHR30472:SF25">
    <property type="entry name" value="ABC TRANSPORTER PERMEASE PROTEIN MJ0876-RELATED"/>
    <property type="match status" value="1"/>
</dbReference>
<evidence type="ECO:0000313" key="10">
    <source>
        <dbReference type="Proteomes" id="UP000001635"/>
    </source>
</evidence>
<keyword evidence="3" id="KW-0813">Transport</keyword>
<evidence type="ECO:0000256" key="1">
    <source>
        <dbReference type="ARBA" id="ARBA00004651"/>
    </source>
</evidence>
<sequence>MIVSGLVKSKKHLNYWVLLSLTVILCFVLLISLTKGAYSLDLSEVIAIISNSIGFDLSRFESRSAGVLLQIRLPRILLGVLVGGGLGIAGAALQGLFRNPLVEPGLIGVSSGSALFAVIFLVLLPGIVGTVPLLADFGLPMFAFFGGLLHVLAVYYLGTGNGGGNTATIILAGVAINAMAGALIGLTLFYADDAALRSFTFWSLGDLSGASWQKLPIAAIFICIPSLLLMRGAKNLNAMALGEKEAFYMGVNVKQTKVILLVATALIVGVAVSLSGMIGFVGLIVPHLMRICFGADHRLVLPGSFLLGAILLNFSDLLARTIAIPAEMPIGVITSLLGAPFFMGLIYNLKK</sequence>
<evidence type="ECO:0000256" key="3">
    <source>
        <dbReference type="ARBA" id="ARBA00022448"/>
    </source>
</evidence>
<evidence type="ECO:0000313" key="9">
    <source>
        <dbReference type="EMBL" id="AEL25980.1"/>
    </source>
</evidence>
<dbReference type="HOGENOM" id="CLU_013016_0_3_10"/>
<proteinExistence type="inferred from homology"/>
<dbReference type="Pfam" id="PF01032">
    <property type="entry name" value="FecCD"/>
    <property type="match status" value="1"/>
</dbReference>
<keyword evidence="10" id="KW-1185">Reference proteome</keyword>
<evidence type="ECO:0000256" key="6">
    <source>
        <dbReference type="ARBA" id="ARBA00022989"/>
    </source>
</evidence>
<name>G0J4Y6_CYCMS</name>
<evidence type="ECO:0000256" key="2">
    <source>
        <dbReference type="ARBA" id="ARBA00007935"/>
    </source>
</evidence>
<protein>
    <submittedName>
        <fullName evidence="9">ABC-type transporter, integral membrane subunit</fullName>
    </submittedName>
</protein>
<feature type="transmembrane region" description="Helical" evidence="8">
    <location>
        <begin position="330"/>
        <end position="349"/>
    </location>
</feature>
<comment type="similarity">
    <text evidence="2">Belongs to the binding-protein-dependent transport system permease family. FecCD subfamily.</text>
</comment>
<dbReference type="OrthoDB" id="9811721at2"/>
<dbReference type="Gene3D" id="1.10.3470.10">
    <property type="entry name" value="ABC transporter involved in vitamin B12 uptake, BtuC"/>
    <property type="match status" value="1"/>
</dbReference>
<feature type="transmembrane region" description="Helical" evidence="8">
    <location>
        <begin position="169"/>
        <end position="191"/>
    </location>
</feature>
<evidence type="ECO:0000256" key="8">
    <source>
        <dbReference type="SAM" id="Phobius"/>
    </source>
</evidence>
<dbReference type="GO" id="GO:0033214">
    <property type="term" value="P:siderophore-iron import into cell"/>
    <property type="evidence" value="ECO:0007669"/>
    <property type="project" value="TreeGrafter"/>
</dbReference>
<gene>
    <name evidence="9" type="ordered locus">Cycma_2238</name>
</gene>
<dbReference type="STRING" id="880070.Cycma_2238"/>
<dbReference type="GO" id="GO:0005886">
    <property type="term" value="C:plasma membrane"/>
    <property type="evidence" value="ECO:0007669"/>
    <property type="project" value="UniProtKB-SubCell"/>
</dbReference>
<evidence type="ECO:0000256" key="4">
    <source>
        <dbReference type="ARBA" id="ARBA00022475"/>
    </source>
</evidence>
<dbReference type="KEGG" id="cmr:Cycma_2238"/>
<dbReference type="PANTHER" id="PTHR30472">
    <property type="entry name" value="FERRIC ENTEROBACTIN TRANSPORT SYSTEM PERMEASE PROTEIN"/>
    <property type="match status" value="1"/>
</dbReference>